<organism evidence="1 2">
    <name type="scientific">Glacieibacterium arshaanense</name>
    <dbReference type="NCBI Taxonomy" id="2511025"/>
    <lineage>
        <taxon>Bacteria</taxon>
        <taxon>Pseudomonadati</taxon>
        <taxon>Pseudomonadota</taxon>
        <taxon>Alphaproteobacteria</taxon>
        <taxon>Sphingomonadales</taxon>
        <taxon>Sphingosinicellaceae</taxon>
        <taxon>Glacieibacterium</taxon>
    </lineage>
</organism>
<dbReference type="EMBL" id="SIHO01000001">
    <property type="protein sequence ID" value="TFU06069.1"/>
    <property type="molecule type" value="Genomic_DNA"/>
</dbReference>
<keyword evidence="2" id="KW-1185">Reference proteome</keyword>
<sequence length="766" mass="83462">MATRPGIEIRFVGLGSNEKAPPTALYALDARGGMKKLAVVDNGRLGIDPGQLKGLQLAIGPDVPDPKVIDPESLLRYRGDQVIDDWSKRGILLPQDRWSLLISEYLCVSGRVRKCRPWWYHRFAAQAAFQPKLGAARTLSMRNPALSASAVLAANKALGNSAFDNIAVLRRCVPLCDGVVEVFERHCCCTRFVYDDLIDRLRDILDRIPIEIDWPFPPGPDPDPRPWERLRPRVADAGAAIGRGRIDALRNAAATRRPLAARSIDGGGIKAAAGETFVSERIFDDYQALLKLTPDAAEAYVRARPYLTGYICNCTTRKVGEVAIGPGGRFDFCYSRPLQFVSAQRNCFTTYAYRVKQQFGPFWITVYDGVSGHDYFAQGETADLVTTNPQARPCADGPEQPDPGDGTAFVMLEHVTGASTHHYNFPVQNGLSRVGPLATDSGLYDFAGQTDAPWATTLGLRLWVSPQLEGTVAYYRFKVVPVDDTGNPVGSPTTLDSPVSWSRYIVVPGDIVTTSTSLAALPADVGGEIGLFAVPYWSSMMWLSGQYHQVWDTTKFADGRYMLTIELFGPNGVRIKPGGAPASDPGTAKPFQFRVWEAPDDTANVPFADCAHVFWINNTPVVGDIVDLRKDSVANADECQFMSGPVGTKFSVGFRAYHVGGVTTGGGPGDTNSFMASYNLTWQRGLNGPSGLIESGTADQGELVVEPSNQLNFEYLLGAFPPLHSAHTRCSFSVHLHVDAKHHNGGAFIDAYDYHETASFALQLTS</sequence>
<dbReference type="RefSeq" id="WP_135244793.1">
    <property type="nucleotide sequence ID" value="NZ_SIHO01000001.1"/>
</dbReference>
<dbReference type="OrthoDB" id="9255466at2"/>
<protein>
    <submittedName>
        <fullName evidence="1">Uncharacterized protein</fullName>
    </submittedName>
</protein>
<comment type="caution">
    <text evidence="1">The sequence shown here is derived from an EMBL/GenBank/DDBJ whole genome shotgun (WGS) entry which is preliminary data.</text>
</comment>
<evidence type="ECO:0000313" key="1">
    <source>
        <dbReference type="EMBL" id="TFU06069.1"/>
    </source>
</evidence>
<gene>
    <name evidence="1" type="ORF">EUV02_03370</name>
</gene>
<reference evidence="1 2" key="1">
    <citation type="submission" date="2019-02" db="EMBL/GenBank/DDBJ databases">
        <title>Polymorphobacter sp. isolated from the lake at the Tibet of China.</title>
        <authorList>
            <person name="Li A."/>
        </authorList>
    </citation>
    <scope>NUCLEOTIDE SEQUENCE [LARGE SCALE GENOMIC DNA]</scope>
    <source>
        <strain evidence="1 2">DJ1R-1</strain>
    </source>
</reference>
<proteinExistence type="predicted"/>
<dbReference type="AlphaFoldDB" id="A0A4Y9ES95"/>
<accession>A0A4Y9ES95</accession>
<dbReference type="Proteomes" id="UP000297737">
    <property type="component" value="Unassembled WGS sequence"/>
</dbReference>
<name>A0A4Y9ES95_9SPHN</name>
<evidence type="ECO:0000313" key="2">
    <source>
        <dbReference type="Proteomes" id="UP000297737"/>
    </source>
</evidence>